<dbReference type="Pfam" id="PF05016">
    <property type="entry name" value="ParE_toxin"/>
    <property type="match status" value="1"/>
</dbReference>
<dbReference type="NCBIfam" id="TIGR02385">
    <property type="entry name" value="RelE_StbE"/>
    <property type="match status" value="1"/>
</dbReference>
<dbReference type="InterPro" id="IPR035093">
    <property type="entry name" value="RelE/ParE_toxin_dom_sf"/>
</dbReference>
<dbReference type="SUPFAM" id="SSF143011">
    <property type="entry name" value="RelE-like"/>
    <property type="match status" value="1"/>
</dbReference>
<name>A0ABP9FUH2_9MICC</name>
<evidence type="ECO:0000313" key="3">
    <source>
        <dbReference type="EMBL" id="GAA4916954.1"/>
    </source>
</evidence>
<evidence type="ECO:0000256" key="1">
    <source>
        <dbReference type="ARBA" id="ARBA00006226"/>
    </source>
</evidence>
<dbReference type="Gene3D" id="3.30.2310.20">
    <property type="entry name" value="RelE-like"/>
    <property type="match status" value="1"/>
</dbReference>
<reference evidence="4" key="1">
    <citation type="journal article" date="2019" name="Int. J. Syst. Evol. Microbiol.">
        <title>The Global Catalogue of Microorganisms (GCM) 10K type strain sequencing project: providing services to taxonomists for standard genome sequencing and annotation.</title>
        <authorList>
            <consortium name="The Broad Institute Genomics Platform"/>
            <consortium name="The Broad Institute Genome Sequencing Center for Infectious Disease"/>
            <person name="Wu L."/>
            <person name="Ma J."/>
        </authorList>
    </citation>
    <scope>NUCLEOTIDE SEQUENCE [LARGE SCALE GENOMIC DNA]</scope>
    <source>
        <strain evidence="4">JCM 19129</strain>
    </source>
</reference>
<organism evidence="3 4">
    <name type="scientific">Nesterenkonia rhizosphaerae</name>
    <dbReference type="NCBI Taxonomy" id="1348272"/>
    <lineage>
        <taxon>Bacteria</taxon>
        <taxon>Bacillati</taxon>
        <taxon>Actinomycetota</taxon>
        <taxon>Actinomycetes</taxon>
        <taxon>Micrococcales</taxon>
        <taxon>Micrococcaceae</taxon>
        <taxon>Nesterenkonia</taxon>
    </lineage>
</organism>
<evidence type="ECO:0000313" key="4">
    <source>
        <dbReference type="Proteomes" id="UP001500368"/>
    </source>
</evidence>
<keyword evidence="2" id="KW-1277">Toxin-antitoxin system</keyword>
<comment type="caution">
    <text evidence="3">The sequence shown here is derived from an EMBL/GenBank/DDBJ whole genome shotgun (WGS) entry which is preliminary data.</text>
</comment>
<comment type="similarity">
    <text evidence="1">Belongs to the RelE toxin family.</text>
</comment>
<accession>A0ABP9FUH2</accession>
<dbReference type="PANTHER" id="PTHR35601:SF1">
    <property type="entry name" value="TOXIN RELE"/>
    <property type="match status" value="1"/>
</dbReference>
<dbReference type="InterPro" id="IPR007712">
    <property type="entry name" value="RelE/ParE_toxin"/>
</dbReference>
<dbReference type="RefSeq" id="WP_345477017.1">
    <property type="nucleotide sequence ID" value="NZ_BAABLW010000005.1"/>
</dbReference>
<sequence length="85" mass="9754">MPYSISYVPSAAKTLRKLDRQVARRLLQAIGELSENPRPQGCTQLKGGEGEYRIRVGDYRVIYEVHDGELVILVLRAGHRRDVYR</sequence>
<gene>
    <name evidence="3" type="ORF">GCM10025790_10500</name>
</gene>
<dbReference type="Proteomes" id="UP001500368">
    <property type="component" value="Unassembled WGS sequence"/>
</dbReference>
<dbReference type="EMBL" id="BAABLW010000005">
    <property type="protein sequence ID" value="GAA4916954.1"/>
    <property type="molecule type" value="Genomic_DNA"/>
</dbReference>
<protein>
    <submittedName>
        <fullName evidence="3">Type II toxin-antitoxin system RelE/ParE family toxin</fullName>
    </submittedName>
</protein>
<evidence type="ECO:0000256" key="2">
    <source>
        <dbReference type="ARBA" id="ARBA00022649"/>
    </source>
</evidence>
<keyword evidence="4" id="KW-1185">Reference proteome</keyword>
<dbReference type="PANTHER" id="PTHR35601">
    <property type="entry name" value="TOXIN RELE"/>
    <property type="match status" value="1"/>
</dbReference>
<proteinExistence type="inferred from homology"/>